<reference evidence="4" key="1">
    <citation type="journal article" date="2022" name="Proc. Natl. Acad. Sci. U.S.A.">
        <title>Life cycle and functional genomics of the unicellular red alga Galdieria for elucidating algal and plant evolution and industrial use.</title>
        <authorList>
            <person name="Hirooka S."/>
            <person name="Itabashi T."/>
            <person name="Ichinose T.M."/>
            <person name="Onuma R."/>
            <person name="Fujiwara T."/>
            <person name="Yamashita S."/>
            <person name="Jong L.W."/>
            <person name="Tomita R."/>
            <person name="Iwane A.H."/>
            <person name="Miyagishima S.Y."/>
        </authorList>
    </citation>
    <scope>NUCLEOTIDE SEQUENCE</scope>
    <source>
        <strain evidence="4">NBRC 102759</strain>
    </source>
</reference>
<feature type="region of interest" description="Disordered" evidence="2">
    <location>
        <begin position="171"/>
        <end position="198"/>
    </location>
</feature>
<comment type="function">
    <text evidence="1">Associates with the EF-Tu.GDP complex and induces the exchange of GDP to GTP. It remains bound to the aminoacyl-tRNA.EF-Tu.GTP complex up to the GTP hydrolysis stage on the ribosome.</text>
</comment>
<dbReference type="Gene3D" id="2.40.50.140">
    <property type="entry name" value="Nucleic acid-binding proteins"/>
    <property type="match status" value="2"/>
</dbReference>
<evidence type="ECO:0000256" key="1">
    <source>
        <dbReference type="ARBA" id="ARBA00025453"/>
    </source>
</evidence>
<feature type="compositionally biased region" description="Basic and acidic residues" evidence="2">
    <location>
        <begin position="177"/>
        <end position="198"/>
    </location>
</feature>
<evidence type="ECO:0000313" key="4">
    <source>
        <dbReference type="EMBL" id="GJQ12801.1"/>
    </source>
</evidence>
<organism evidence="4 5">
    <name type="scientific">Galdieria partita</name>
    <dbReference type="NCBI Taxonomy" id="83374"/>
    <lineage>
        <taxon>Eukaryota</taxon>
        <taxon>Rhodophyta</taxon>
        <taxon>Bangiophyceae</taxon>
        <taxon>Galdieriales</taxon>
        <taxon>Galdieriaceae</taxon>
        <taxon>Galdieria</taxon>
    </lineage>
</organism>
<dbReference type="GO" id="GO:0005737">
    <property type="term" value="C:cytoplasm"/>
    <property type="evidence" value="ECO:0007669"/>
    <property type="project" value="UniProtKB-ARBA"/>
</dbReference>
<name>A0A9C7PYA6_9RHOD</name>
<reference evidence="4" key="2">
    <citation type="submission" date="2022-01" db="EMBL/GenBank/DDBJ databases">
        <authorList>
            <person name="Hirooka S."/>
            <person name="Miyagishima S.Y."/>
        </authorList>
    </citation>
    <scope>NUCLEOTIDE SEQUENCE</scope>
    <source>
        <strain evidence="4">NBRC 102759</strain>
    </source>
</reference>
<feature type="domain" description="S1 motif" evidence="3">
    <location>
        <begin position="104"/>
        <end position="173"/>
    </location>
</feature>
<dbReference type="Proteomes" id="UP001061958">
    <property type="component" value="Unassembled WGS sequence"/>
</dbReference>
<comment type="caution">
    <text evidence="4">The sequence shown here is derived from an EMBL/GenBank/DDBJ whole genome shotgun (WGS) entry which is preliminary data.</text>
</comment>
<dbReference type="FunFam" id="2.40.50.140:FF:000051">
    <property type="entry name" value="RNA-binding transcriptional accessory protein"/>
    <property type="match status" value="1"/>
</dbReference>
<dbReference type="InterPro" id="IPR050437">
    <property type="entry name" value="Ribos_protein_bS1-like"/>
</dbReference>
<evidence type="ECO:0000259" key="3">
    <source>
        <dbReference type="PROSITE" id="PS50126"/>
    </source>
</evidence>
<dbReference type="EMBL" id="BQMJ01000037">
    <property type="protein sequence ID" value="GJQ12801.1"/>
    <property type="molecule type" value="Genomic_DNA"/>
</dbReference>
<dbReference type="GO" id="GO:0003729">
    <property type="term" value="F:mRNA binding"/>
    <property type="evidence" value="ECO:0007669"/>
    <property type="project" value="TreeGrafter"/>
</dbReference>
<evidence type="ECO:0000313" key="5">
    <source>
        <dbReference type="Proteomes" id="UP001061958"/>
    </source>
</evidence>
<dbReference type="InterPro" id="IPR003029">
    <property type="entry name" value="S1_domain"/>
</dbReference>
<dbReference type="OrthoDB" id="412781at2759"/>
<protein>
    <recommendedName>
        <fullName evidence="3">S1 motif domain-containing protein</fullName>
    </recommendedName>
</protein>
<dbReference type="AlphaFoldDB" id="A0A9C7PYA6"/>
<sequence>MTKTSCVGFLSTESSFQYLNKAGLPVKNQISRISRNTVLWRENSLNRTRIIIGGTFFGICLKHDHLSAQKQLHVTRASFNELESDVTGKEEPSDRYSFEDLKIGQTYEGTVEKLMPYGAFVNVGPNLSGLLHISQISENFLTDPAEMLSIGQKVQVRVIKLDPEKRQFALSMKASRKRENSRLSREGNRRREFSRNYSQRDEELRKELREFSKTASPKEFLNGRVVSITNLGAFVDFGGPKDGLLFKSEMNRDLQIGDEVQVRIIRINLTRNYLNLSMKPWNEKYNDSEFIVEEESLSENNTSGGFTS</sequence>
<dbReference type="PROSITE" id="PS50126">
    <property type="entry name" value="S1"/>
    <property type="match status" value="2"/>
</dbReference>
<evidence type="ECO:0000256" key="2">
    <source>
        <dbReference type="SAM" id="MobiDB-lite"/>
    </source>
</evidence>
<dbReference type="InterPro" id="IPR012340">
    <property type="entry name" value="NA-bd_OB-fold"/>
</dbReference>
<keyword evidence="5" id="KW-1185">Reference proteome</keyword>
<accession>A0A9C7PYA6</accession>
<proteinExistence type="predicted"/>
<gene>
    <name evidence="4" type="ORF">GpartN1_g4592.t1</name>
</gene>
<dbReference type="SMART" id="SM00316">
    <property type="entry name" value="S1"/>
    <property type="match status" value="2"/>
</dbReference>
<dbReference type="Pfam" id="PF00575">
    <property type="entry name" value="S1"/>
    <property type="match status" value="2"/>
</dbReference>
<dbReference type="GO" id="GO:0003735">
    <property type="term" value="F:structural constituent of ribosome"/>
    <property type="evidence" value="ECO:0007669"/>
    <property type="project" value="TreeGrafter"/>
</dbReference>
<dbReference type="PANTHER" id="PTHR10724">
    <property type="entry name" value="30S RIBOSOMAL PROTEIN S1"/>
    <property type="match status" value="1"/>
</dbReference>
<dbReference type="SUPFAM" id="SSF50249">
    <property type="entry name" value="Nucleic acid-binding proteins"/>
    <property type="match status" value="2"/>
</dbReference>
<dbReference type="GO" id="GO:0006412">
    <property type="term" value="P:translation"/>
    <property type="evidence" value="ECO:0007669"/>
    <property type="project" value="TreeGrafter"/>
</dbReference>
<dbReference type="PANTHER" id="PTHR10724:SF10">
    <property type="entry name" value="S1 RNA-BINDING DOMAIN-CONTAINING PROTEIN 1"/>
    <property type="match status" value="1"/>
</dbReference>
<feature type="domain" description="S1 motif" evidence="3">
    <location>
        <begin position="218"/>
        <end position="279"/>
    </location>
</feature>